<feature type="domain" description="Aminotransferase class I/classII large" evidence="6">
    <location>
        <begin position="80"/>
        <end position="397"/>
    </location>
</feature>
<dbReference type="InterPro" id="IPR015421">
    <property type="entry name" value="PyrdxlP-dep_Trfase_major"/>
</dbReference>
<dbReference type="SUPFAM" id="SSF53383">
    <property type="entry name" value="PLP-dependent transferases"/>
    <property type="match status" value="1"/>
</dbReference>
<dbReference type="PANTHER" id="PTHR42790:SF19">
    <property type="entry name" value="KYNURENINE_ALPHA-AMINOADIPATE AMINOTRANSFERASE, MITOCHONDRIAL"/>
    <property type="match status" value="1"/>
</dbReference>
<evidence type="ECO:0000313" key="8">
    <source>
        <dbReference type="Proteomes" id="UP000294543"/>
    </source>
</evidence>
<dbReference type="Gene3D" id="3.40.640.10">
    <property type="entry name" value="Type I PLP-dependent aspartate aminotransferase-like (Major domain)"/>
    <property type="match status" value="1"/>
</dbReference>
<dbReference type="GO" id="GO:0008483">
    <property type="term" value="F:transaminase activity"/>
    <property type="evidence" value="ECO:0007669"/>
    <property type="project" value="UniProtKB-KW"/>
</dbReference>
<comment type="caution">
    <text evidence="7">The sequence shown here is derived from an EMBL/GenBank/DDBJ whole genome shotgun (WGS) entry which is preliminary data.</text>
</comment>
<evidence type="ECO:0000256" key="4">
    <source>
        <dbReference type="ARBA" id="ARBA00022898"/>
    </source>
</evidence>
<name>A0A4R4W8N9_9ACTN</name>
<feature type="compositionally biased region" description="Polar residues" evidence="5">
    <location>
        <begin position="22"/>
        <end position="31"/>
    </location>
</feature>
<evidence type="ECO:0000259" key="6">
    <source>
        <dbReference type="Pfam" id="PF00155"/>
    </source>
</evidence>
<organism evidence="7 8">
    <name type="scientific">Nonomuraea diastatica</name>
    <dbReference type="NCBI Taxonomy" id="1848329"/>
    <lineage>
        <taxon>Bacteria</taxon>
        <taxon>Bacillati</taxon>
        <taxon>Actinomycetota</taxon>
        <taxon>Actinomycetes</taxon>
        <taxon>Streptosporangiales</taxon>
        <taxon>Streptosporangiaceae</taxon>
        <taxon>Nonomuraea</taxon>
    </lineage>
</organism>
<dbReference type="EMBL" id="SMKP01000132">
    <property type="protein sequence ID" value="TDD15092.1"/>
    <property type="molecule type" value="Genomic_DNA"/>
</dbReference>
<dbReference type="Proteomes" id="UP000294543">
    <property type="component" value="Unassembled WGS sequence"/>
</dbReference>
<dbReference type="CDD" id="cd00609">
    <property type="entry name" value="AAT_like"/>
    <property type="match status" value="1"/>
</dbReference>
<keyword evidence="2 7" id="KW-0032">Aminotransferase</keyword>
<evidence type="ECO:0000256" key="1">
    <source>
        <dbReference type="ARBA" id="ARBA00001933"/>
    </source>
</evidence>
<dbReference type="InterPro" id="IPR015422">
    <property type="entry name" value="PyrdxlP-dep_Trfase_small"/>
</dbReference>
<evidence type="ECO:0000256" key="2">
    <source>
        <dbReference type="ARBA" id="ARBA00022576"/>
    </source>
</evidence>
<reference evidence="7 8" key="1">
    <citation type="submission" date="2019-03" db="EMBL/GenBank/DDBJ databases">
        <title>Draft genome sequences of novel Actinobacteria.</title>
        <authorList>
            <person name="Sahin N."/>
            <person name="Ay H."/>
            <person name="Saygin H."/>
        </authorList>
    </citation>
    <scope>NUCLEOTIDE SEQUENCE [LARGE SCALE GENOMIC DNA]</scope>
    <source>
        <strain evidence="7 8">KC712</strain>
    </source>
</reference>
<dbReference type="InterPro" id="IPR015424">
    <property type="entry name" value="PyrdxlP-dep_Trfase"/>
</dbReference>
<gene>
    <name evidence="7" type="ORF">E1294_35470</name>
</gene>
<keyword evidence="3 7" id="KW-0808">Transferase</keyword>
<comment type="cofactor">
    <cofactor evidence="1">
        <name>pyridoxal 5'-phosphate</name>
        <dbReference type="ChEBI" id="CHEBI:597326"/>
    </cofactor>
</comment>
<proteinExistence type="predicted"/>
<protein>
    <submittedName>
        <fullName evidence="7">PLP-dependent aminotransferase family protein</fullName>
    </submittedName>
</protein>
<dbReference type="AlphaFoldDB" id="A0A4R4W8N9"/>
<evidence type="ECO:0000256" key="3">
    <source>
        <dbReference type="ARBA" id="ARBA00022679"/>
    </source>
</evidence>
<dbReference type="InterPro" id="IPR004839">
    <property type="entry name" value="Aminotransferase_I/II_large"/>
</dbReference>
<evidence type="ECO:0000256" key="5">
    <source>
        <dbReference type="SAM" id="MobiDB-lite"/>
    </source>
</evidence>
<sequence>MSAQKHHRESFAAASRIDVDPTTGQEPGMSSRQVRWPFDLGLPDAATFPRSAFLELAERTLAEAEPSLFYGGPGRAGIARGHAGLRSALTERIGAAASSAPGIDGIMLTSGAAHAIELVWRALLRDGDVFVVEAPTWGASIRIGRALGAEPLAIPMDRDGMRIDVLERRLAGLKAAHRRCRLVYTIADYNTPTGWSLSLARRRRLLQLAVEYDFLVIEDRVYAELRYDGPVLPSMSTLEGSDRLITVGSFSKTLAPGLRCGWLSARPDLVDIVAGPREDLGSSQLTGRILEHFVRSGRYDQHLSQITHIYRSKRDTVVASLREHCGDTVRFDVPHGGMFLWIELAEQVKGELVMHHTAREGVLCKPGDSFFGDGGNHQQWFRMAFTMVSEPELVHGVRVLGEAIRRSM</sequence>
<dbReference type="RefSeq" id="WP_132515348.1">
    <property type="nucleotide sequence ID" value="NZ_SMKP01000132.1"/>
</dbReference>
<evidence type="ECO:0000313" key="7">
    <source>
        <dbReference type="EMBL" id="TDD15092.1"/>
    </source>
</evidence>
<accession>A0A4R4W8N9</accession>
<dbReference type="PANTHER" id="PTHR42790">
    <property type="entry name" value="AMINOTRANSFERASE"/>
    <property type="match status" value="1"/>
</dbReference>
<dbReference type="Gene3D" id="3.90.1150.10">
    <property type="entry name" value="Aspartate Aminotransferase, domain 1"/>
    <property type="match status" value="1"/>
</dbReference>
<feature type="region of interest" description="Disordered" evidence="5">
    <location>
        <begin position="1"/>
        <end position="31"/>
    </location>
</feature>
<keyword evidence="8" id="KW-1185">Reference proteome</keyword>
<dbReference type="GO" id="GO:0030170">
    <property type="term" value="F:pyridoxal phosphate binding"/>
    <property type="evidence" value="ECO:0007669"/>
    <property type="project" value="InterPro"/>
</dbReference>
<dbReference type="InterPro" id="IPR050859">
    <property type="entry name" value="Class-I_PLP-dep_aminotransf"/>
</dbReference>
<dbReference type="OrthoDB" id="199743at2"/>
<keyword evidence="4" id="KW-0663">Pyridoxal phosphate</keyword>
<dbReference type="GO" id="GO:1901605">
    <property type="term" value="P:alpha-amino acid metabolic process"/>
    <property type="evidence" value="ECO:0007669"/>
    <property type="project" value="TreeGrafter"/>
</dbReference>
<dbReference type="Pfam" id="PF00155">
    <property type="entry name" value="Aminotran_1_2"/>
    <property type="match status" value="1"/>
</dbReference>